<comment type="caution">
    <text evidence="1">The sequence shown here is derived from an EMBL/GenBank/DDBJ whole genome shotgun (WGS) entry which is preliminary data.</text>
</comment>
<protein>
    <submittedName>
        <fullName evidence="1">Uncharacterized protein</fullName>
    </submittedName>
</protein>
<accession>A0A5B7EX58</accession>
<dbReference type="AlphaFoldDB" id="A0A5B7EX58"/>
<evidence type="ECO:0000313" key="1">
    <source>
        <dbReference type="EMBL" id="MPC37757.1"/>
    </source>
</evidence>
<dbReference type="Proteomes" id="UP000324222">
    <property type="component" value="Unassembled WGS sequence"/>
</dbReference>
<organism evidence="1 2">
    <name type="scientific">Portunus trituberculatus</name>
    <name type="common">Swimming crab</name>
    <name type="synonym">Neptunus trituberculatus</name>
    <dbReference type="NCBI Taxonomy" id="210409"/>
    <lineage>
        <taxon>Eukaryota</taxon>
        <taxon>Metazoa</taxon>
        <taxon>Ecdysozoa</taxon>
        <taxon>Arthropoda</taxon>
        <taxon>Crustacea</taxon>
        <taxon>Multicrustacea</taxon>
        <taxon>Malacostraca</taxon>
        <taxon>Eumalacostraca</taxon>
        <taxon>Eucarida</taxon>
        <taxon>Decapoda</taxon>
        <taxon>Pleocyemata</taxon>
        <taxon>Brachyura</taxon>
        <taxon>Eubrachyura</taxon>
        <taxon>Portunoidea</taxon>
        <taxon>Portunidae</taxon>
        <taxon>Portuninae</taxon>
        <taxon>Portunus</taxon>
    </lineage>
</organism>
<gene>
    <name evidence="1" type="ORF">E2C01_031247</name>
</gene>
<keyword evidence="2" id="KW-1185">Reference proteome</keyword>
<dbReference type="EMBL" id="VSRR010003874">
    <property type="protein sequence ID" value="MPC37757.1"/>
    <property type="molecule type" value="Genomic_DNA"/>
</dbReference>
<name>A0A5B7EX58_PORTR</name>
<reference evidence="1 2" key="1">
    <citation type="submission" date="2019-05" db="EMBL/GenBank/DDBJ databases">
        <title>Another draft genome of Portunus trituberculatus and its Hox gene families provides insights of decapod evolution.</title>
        <authorList>
            <person name="Jeong J.-H."/>
            <person name="Song I."/>
            <person name="Kim S."/>
            <person name="Choi T."/>
            <person name="Kim D."/>
            <person name="Ryu S."/>
            <person name="Kim W."/>
        </authorList>
    </citation>
    <scope>NUCLEOTIDE SEQUENCE [LARGE SCALE GENOMIC DNA]</scope>
    <source>
        <tissue evidence="1">Muscle</tissue>
    </source>
</reference>
<proteinExistence type="predicted"/>
<sequence length="130" mass="14906">MISLATSPSSPQHMFPTYITSDEEIYLQHCNLYQYELGLNAQKGQSGLSVPAACWGLTSGWEVWAGERPAGRFMQGFAEYNGDNGEVMQGFTRKGYEQPSLKPVERRQHHFPYEHSFFLPKYLIKRDCHV</sequence>
<evidence type="ECO:0000313" key="2">
    <source>
        <dbReference type="Proteomes" id="UP000324222"/>
    </source>
</evidence>